<reference evidence="2" key="2">
    <citation type="journal article" date="2015" name="Fish Shellfish Immunol.">
        <title>Early steps in the European eel (Anguilla anguilla)-Vibrio vulnificus interaction in the gills: Role of the RtxA13 toxin.</title>
        <authorList>
            <person name="Callol A."/>
            <person name="Pajuelo D."/>
            <person name="Ebbesson L."/>
            <person name="Teles M."/>
            <person name="MacKenzie S."/>
            <person name="Amaro C."/>
        </authorList>
    </citation>
    <scope>NUCLEOTIDE SEQUENCE</scope>
</reference>
<organism evidence="2">
    <name type="scientific">Anguilla anguilla</name>
    <name type="common">European freshwater eel</name>
    <name type="synonym">Muraena anguilla</name>
    <dbReference type="NCBI Taxonomy" id="7936"/>
    <lineage>
        <taxon>Eukaryota</taxon>
        <taxon>Metazoa</taxon>
        <taxon>Chordata</taxon>
        <taxon>Craniata</taxon>
        <taxon>Vertebrata</taxon>
        <taxon>Euteleostomi</taxon>
        <taxon>Actinopterygii</taxon>
        <taxon>Neopterygii</taxon>
        <taxon>Teleostei</taxon>
        <taxon>Anguilliformes</taxon>
        <taxon>Anguillidae</taxon>
        <taxon>Anguilla</taxon>
    </lineage>
</organism>
<reference evidence="2" key="1">
    <citation type="submission" date="2014-11" db="EMBL/GenBank/DDBJ databases">
        <authorList>
            <person name="Amaro Gonzalez C."/>
        </authorList>
    </citation>
    <scope>NUCLEOTIDE SEQUENCE</scope>
</reference>
<evidence type="ECO:0000256" key="1">
    <source>
        <dbReference type="SAM" id="MobiDB-lite"/>
    </source>
</evidence>
<accession>A0A0E9UTB5</accession>
<feature type="region of interest" description="Disordered" evidence="1">
    <location>
        <begin position="1"/>
        <end position="31"/>
    </location>
</feature>
<evidence type="ECO:0000313" key="2">
    <source>
        <dbReference type="EMBL" id="JAH69109.1"/>
    </source>
</evidence>
<sequence length="31" mass="3685">MLMRRRRRTRPAEQWRPGPSPIHVGVTRTSV</sequence>
<proteinExistence type="predicted"/>
<dbReference type="AlphaFoldDB" id="A0A0E9UTB5"/>
<protein>
    <submittedName>
        <fullName evidence="2">Uncharacterized protein</fullName>
    </submittedName>
</protein>
<name>A0A0E9UTB5_ANGAN</name>
<dbReference type="EMBL" id="GBXM01039468">
    <property type="protein sequence ID" value="JAH69109.1"/>
    <property type="molecule type" value="Transcribed_RNA"/>
</dbReference>